<evidence type="ECO:0000256" key="3">
    <source>
        <dbReference type="ARBA" id="ARBA00022448"/>
    </source>
</evidence>
<comment type="caution">
    <text evidence="8">The sequence shown here is derived from an EMBL/GenBank/DDBJ whole genome shotgun (WGS) entry which is preliminary data.</text>
</comment>
<dbReference type="Gene3D" id="2.40.30.170">
    <property type="match status" value="1"/>
</dbReference>
<dbReference type="NCBIfam" id="TIGR01730">
    <property type="entry name" value="RND_mfp"/>
    <property type="match status" value="1"/>
</dbReference>
<dbReference type="Pfam" id="PF25954">
    <property type="entry name" value="Beta-barrel_RND_2"/>
    <property type="match status" value="1"/>
</dbReference>
<evidence type="ECO:0000256" key="1">
    <source>
        <dbReference type="ARBA" id="ARBA00004196"/>
    </source>
</evidence>
<evidence type="ECO:0000256" key="2">
    <source>
        <dbReference type="ARBA" id="ARBA00009477"/>
    </source>
</evidence>
<protein>
    <submittedName>
        <fullName evidence="8">Efflux RND transporter periplasmic adaptor subunit</fullName>
    </submittedName>
</protein>
<keyword evidence="9" id="KW-1185">Reference proteome</keyword>
<dbReference type="Gene3D" id="2.40.50.100">
    <property type="match status" value="1"/>
</dbReference>
<accession>A0ABS9L0E7</accession>
<feature type="domain" description="Multidrug resistance protein MdtA-like barrel-sandwich hybrid" evidence="5">
    <location>
        <begin position="70"/>
        <end position="188"/>
    </location>
</feature>
<dbReference type="Pfam" id="PF25967">
    <property type="entry name" value="RND-MFP_C"/>
    <property type="match status" value="1"/>
</dbReference>
<gene>
    <name evidence="8" type="ORF">LZZ85_27340</name>
</gene>
<dbReference type="Proteomes" id="UP001165367">
    <property type="component" value="Unassembled WGS sequence"/>
</dbReference>
<dbReference type="PANTHER" id="PTHR30469">
    <property type="entry name" value="MULTIDRUG RESISTANCE PROTEIN MDTA"/>
    <property type="match status" value="1"/>
</dbReference>
<evidence type="ECO:0000259" key="4">
    <source>
        <dbReference type="Pfam" id="PF25876"/>
    </source>
</evidence>
<feature type="domain" description="CusB-like beta-barrel" evidence="6">
    <location>
        <begin position="203"/>
        <end position="274"/>
    </location>
</feature>
<dbReference type="PANTHER" id="PTHR30469:SF36">
    <property type="entry name" value="BLL3903 PROTEIN"/>
    <property type="match status" value="1"/>
</dbReference>
<proteinExistence type="inferred from homology"/>
<keyword evidence="3" id="KW-0813">Transport</keyword>
<evidence type="ECO:0000259" key="7">
    <source>
        <dbReference type="Pfam" id="PF25967"/>
    </source>
</evidence>
<dbReference type="EMBL" id="JAKLTR010000031">
    <property type="protein sequence ID" value="MCG2618048.1"/>
    <property type="molecule type" value="Genomic_DNA"/>
</dbReference>
<dbReference type="Pfam" id="PF25917">
    <property type="entry name" value="BSH_RND"/>
    <property type="match status" value="1"/>
</dbReference>
<dbReference type="InterPro" id="IPR058627">
    <property type="entry name" value="MdtA-like_C"/>
</dbReference>
<name>A0ABS9L0E7_9BACT</name>
<feature type="domain" description="Multidrug resistance protein MdtA-like C-terminal permuted SH3" evidence="7">
    <location>
        <begin position="280"/>
        <end position="338"/>
    </location>
</feature>
<organism evidence="8 9">
    <name type="scientific">Terrimonas ginsenosidimutans</name>
    <dbReference type="NCBI Taxonomy" id="2908004"/>
    <lineage>
        <taxon>Bacteria</taxon>
        <taxon>Pseudomonadati</taxon>
        <taxon>Bacteroidota</taxon>
        <taxon>Chitinophagia</taxon>
        <taxon>Chitinophagales</taxon>
        <taxon>Chitinophagaceae</taxon>
        <taxon>Terrimonas</taxon>
    </lineage>
</organism>
<dbReference type="InterPro" id="IPR058792">
    <property type="entry name" value="Beta-barrel_RND_2"/>
</dbReference>
<feature type="domain" description="Multidrug resistance protein MdtA-like alpha-helical hairpin" evidence="4">
    <location>
        <begin position="104"/>
        <end position="156"/>
    </location>
</feature>
<reference evidence="8" key="1">
    <citation type="submission" date="2022-01" db="EMBL/GenBank/DDBJ databases">
        <authorList>
            <person name="Jo J.-H."/>
            <person name="Im W.-T."/>
        </authorList>
    </citation>
    <scope>NUCLEOTIDE SEQUENCE</scope>
    <source>
        <strain evidence="8">NA20</strain>
    </source>
</reference>
<dbReference type="SUPFAM" id="SSF111369">
    <property type="entry name" value="HlyD-like secretion proteins"/>
    <property type="match status" value="1"/>
</dbReference>
<evidence type="ECO:0000313" key="9">
    <source>
        <dbReference type="Proteomes" id="UP001165367"/>
    </source>
</evidence>
<dbReference type="Pfam" id="PF25876">
    <property type="entry name" value="HH_MFP_RND"/>
    <property type="match status" value="1"/>
</dbReference>
<evidence type="ECO:0000313" key="8">
    <source>
        <dbReference type="EMBL" id="MCG2618048.1"/>
    </source>
</evidence>
<dbReference type="InterPro" id="IPR058625">
    <property type="entry name" value="MdtA-like_BSH"/>
</dbReference>
<comment type="subcellular location">
    <subcellularLocation>
        <location evidence="1">Cell envelope</location>
    </subcellularLocation>
</comment>
<dbReference type="InterPro" id="IPR058624">
    <property type="entry name" value="MdtA-like_HH"/>
</dbReference>
<dbReference type="Gene3D" id="1.10.287.470">
    <property type="entry name" value="Helix hairpin bin"/>
    <property type="match status" value="1"/>
</dbReference>
<dbReference type="RefSeq" id="WP_237877129.1">
    <property type="nucleotide sequence ID" value="NZ_JAKLTR010000031.1"/>
</dbReference>
<dbReference type="Gene3D" id="2.40.420.20">
    <property type="match status" value="1"/>
</dbReference>
<sequence>MTTQPPIRYCFFIAALGLLSACGGESKKEVKPQQAAGRSQGPIRVEAYVVKPQSFAENIEVPGSIIANETTEIHPEVSGRVVNLNVAEGRQVAKGTLLAKLYDADLQAQLKKLQVQLEIANTNEERSSQLLKIQGISKADYDASLLNVNNIKADIDIIRTEITRTEIRAPFNGKMGLKNISPGAYVTPTTIIAVINQTGELKLDFTVPEKYTSKIKTGQLVTFSYEGASKKYTAKVIATESSVAENTRSLKVRSLVQAQDEALIPGSFAKVQLAFDPDPNAILVPTQAILPQARGKKVVLASNGQAKFVDVTTGVRDSSRVQVTQGLKAGDTVVITGLLTLRPEGKLQVSKVVNP</sequence>
<evidence type="ECO:0000259" key="6">
    <source>
        <dbReference type="Pfam" id="PF25954"/>
    </source>
</evidence>
<dbReference type="InterPro" id="IPR006143">
    <property type="entry name" value="RND_pump_MFP"/>
</dbReference>
<comment type="similarity">
    <text evidence="2">Belongs to the membrane fusion protein (MFP) (TC 8.A.1) family.</text>
</comment>
<evidence type="ECO:0000259" key="5">
    <source>
        <dbReference type="Pfam" id="PF25917"/>
    </source>
</evidence>